<feature type="transmembrane region" description="Helical" evidence="1">
    <location>
        <begin position="71"/>
        <end position="90"/>
    </location>
</feature>
<keyword evidence="3" id="KW-1185">Reference proteome</keyword>
<protein>
    <recommendedName>
        <fullName evidence="4">Integral membrane protein-like protein</fullName>
    </recommendedName>
</protein>
<feature type="transmembrane region" description="Helical" evidence="1">
    <location>
        <begin position="127"/>
        <end position="151"/>
    </location>
</feature>
<feature type="transmembrane region" description="Helical" evidence="1">
    <location>
        <begin position="102"/>
        <end position="120"/>
    </location>
</feature>
<feature type="transmembrane region" description="Helical" evidence="1">
    <location>
        <begin position="157"/>
        <end position="180"/>
    </location>
</feature>
<name>Q21MF1_SACD2</name>
<keyword evidence="1" id="KW-0812">Transmembrane</keyword>
<evidence type="ECO:0000256" key="1">
    <source>
        <dbReference type="SAM" id="Phobius"/>
    </source>
</evidence>
<dbReference type="AlphaFoldDB" id="Q21MF1"/>
<dbReference type="Proteomes" id="UP000001947">
    <property type="component" value="Chromosome"/>
</dbReference>
<dbReference type="KEGG" id="sde:Sde_0866"/>
<sequence length="235" mass="24995">MMAGHLADAQAWKSSIPSNNIKYVDAYTSANLSILGKYIPGKIWMLIGRGAIIHKEYNLDINTIGKSLVKYQVATLLAGATVSLFLFAIFLFNKSSHSPPNLILTIGCLIVIILCTTLAYRLTRSSSLLCAGSATWILWGAGYFCLVGATTSSPPPAILAAVFGASAIIGILTLIAPGGLGAREGAMVSLLLILGYSNQDAIAIAILARIWFFTSELSLFISALTIQYLKRPPLG</sequence>
<keyword evidence="1" id="KW-0472">Membrane</keyword>
<evidence type="ECO:0008006" key="4">
    <source>
        <dbReference type="Google" id="ProtNLM"/>
    </source>
</evidence>
<dbReference type="eggNOG" id="ENOG502ZCPA">
    <property type="taxonomic scope" value="Bacteria"/>
</dbReference>
<keyword evidence="1" id="KW-1133">Transmembrane helix</keyword>
<dbReference type="STRING" id="203122.Sde_0866"/>
<gene>
    <name evidence="2" type="ordered locus">Sde_0866</name>
</gene>
<organism evidence="2 3">
    <name type="scientific">Saccharophagus degradans (strain 2-40 / ATCC 43961 / DSM 17024)</name>
    <dbReference type="NCBI Taxonomy" id="203122"/>
    <lineage>
        <taxon>Bacteria</taxon>
        <taxon>Pseudomonadati</taxon>
        <taxon>Pseudomonadota</taxon>
        <taxon>Gammaproteobacteria</taxon>
        <taxon>Cellvibrionales</taxon>
        <taxon>Cellvibrionaceae</taxon>
        <taxon>Saccharophagus</taxon>
    </lineage>
</organism>
<evidence type="ECO:0000313" key="3">
    <source>
        <dbReference type="Proteomes" id="UP000001947"/>
    </source>
</evidence>
<evidence type="ECO:0000313" key="2">
    <source>
        <dbReference type="EMBL" id="ABD80128.1"/>
    </source>
</evidence>
<reference evidence="2 3" key="1">
    <citation type="journal article" date="2008" name="PLoS Genet.">
        <title>Complete genome sequence of the complex carbohydrate-degrading marine bacterium, Saccharophagus degradans strain 2-40 T.</title>
        <authorList>
            <person name="Weiner R.M."/>
            <person name="Taylor L.E.II."/>
            <person name="Henrissat B."/>
            <person name="Hauser L."/>
            <person name="Land M."/>
            <person name="Coutinho P.M."/>
            <person name="Rancurel C."/>
            <person name="Saunders E.H."/>
            <person name="Longmire A.G."/>
            <person name="Zhang H."/>
            <person name="Bayer E.A."/>
            <person name="Gilbert H.J."/>
            <person name="Larimer F."/>
            <person name="Zhulin I.B."/>
            <person name="Ekborg N.A."/>
            <person name="Lamed R."/>
            <person name="Richardson P.M."/>
            <person name="Borovok I."/>
            <person name="Hutcheson S."/>
        </authorList>
    </citation>
    <scope>NUCLEOTIDE SEQUENCE [LARGE SCALE GENOMIC DNA]</scope>
    <source>
        <strain evidence="3">2-40 / ATCC 43961 / DSM 17024</strain>
    </source>
</reference>
<dbReference type="EMBL" id="CP000282">
    <property type="protein sequence ID" value="ABD80128.1"/>
    <property type="molecule type" value="Genomic_DNA"/>
</dbReference>
<dbReference type="HOGENOM" id="CLU_1179524_0_0_6"/>
<proteinExistence type="predicted"/>
<accession>Q21MF1</accession>